<evidence type="ECO:0000256" key="1">
    <source>
        <dbReference type="ARBA" id="ARBA00022737"/>
    </source>
</evidence>
<keyword evidence="1" id="KW-0677">Repeat</keyword>
<name>A0A0K9NXC2_ZOSMR</name>
<feature type="repeat" description="PPR" evidence="2">
    <location>
        <begin position="748"/>
        <end position="779"/>
    </location>
</feature>
<dbReference type="InterPro" id="IPR046848">
    <property type="entry name" value="E_motif"/>
</dbReference>
<sequence length="858" mass="95704">MRQSTSSMVSTLLRHVYTQTLQFYHRLHTIPIIRRATSVHTADGLINFYLNSCELDNAVKVLVEISHPNPLFWNLVISGYNRQSRWEDSLTTFCRMRGCGSEPNQFTYGSFLACCRNSGNTRVANNLNSLVLKNGYINDDYVITGLVDLFAKNGMFHTALVLFLGAPSPPSSVCWNTIIAGGVKNGEHYMTMKLYRRMVRGDYRNLNAFVFSSLLTACAATGELNTGRAIHGFVIKYGVEEDIILGNGVIDLYAKCGLPEHALKQFSSMPNNHGVVPWTTIISCFVQNDDYVRAFQLFDEMRSLGVETNEYTATALLAACSTPEMASESQQIHSWTLKVGFCSRFASVANALINMYGKIGNVETLERIFRYNRDDNSWAAMITALAQNNQTQRCVEIFQSMVAEGCRPDEFCMTSVISIVCCLVFGKQIHSYVMKSGLLSVLCLSSAVLTMYAKCGNLNDSCKVFDEISKRNNATWTSMMAGLSEHGYKEQVFGVMNEMVSSSCNMPDEKTLSTVLNACSSPQYLAKGKEIHGYVFRIGYFSNTLVSRGLIIMYSRCRAVDDASKIFQRMENRDDITWSSMISGYAQNGHGREALVEFRQMLASSGNFSVDHVTVSSCMKACGDLAKVGHGRQLHCHIMKSGLGRCVHVGSSLITMYANCGSINDSRRSFDEMEVVDKIAWSAIIDAYAQHGIGEEALVLYEEMKRQQVIPDAVTLIGVLSACRHSGLVQQGLFHFNSMSEEYGIVPNVHHYSCVVDLLCRSGRMKEAVEFMEKKMPEYMKRNKLIWTSVLGGCKLHGELDLGRKAAQKVIELEPNDPGTLTALSNICAEMGDWVQVAEIRELMRKVSLNKEPGWSFN</sequence>
<dbReference type="Pfam" id="PF20431">
    <property type="entry name" value="E_motif"/>
    <property type="match status" value="1"/>
</dbReference>
<dbReference type="PROSITE" id="PS51375">
    <property type="entry name" value="PPR"/>
    <property type="match status" value="7"/>
</dbReference>
<protein>
    <submittedName>
        <fullName evidence="3">Putative Pentatricopeptide repeat-containing protein</fullName>
    </submittedName>
</protein>
<dbReference type="FunFam" id="1.25.40.10:FF:000073">
    <property type="entry name" value="Pentatricopeptide repeat-containing protein chloroplastic"/>
    <property type="match status" value="1"/>
</dbReference>
<dbReference type="PANTHER" id="PTHR24015">
    <property type="entry name" value="OS07G0578800 PROTEIN-RELATED"/>
    <property type="match status" value="1"/>
</dbReference>
<evidence type="ECO:0000256" key="2">
    <source>
        <dbReference type="PROSITE-ProRule" id="PRU00708"/>
    </source>
</evidence>
<feature type="repeat" description="PPR" evidence="2">
    <location>
        <begin position="274"/>
        <end position="308"/>
    </location>
</feature>
<dbReference type="GO" id="GO:0005739">
    <property type="term" value="C:mitochondrion"/>
    <property type="evidence" value="ECO:0000318"/>
    <property type="project" value="GO_Central"/>
</dbReference>
<dbReference type="GO" id="GO:0009451">
    <property type="term" value="P:RNA modification"/>
    <property type="evidence" value="ECO:0000318"/>
    <property type="project" value="GO_Central"/>
</dbReference>
<dbReference type="InterPro" id="IPR046960">
    <property type="entry name" value="PPR_At4g14850-like_plant"/>
</dbReference>
<feature type="repeat" description="PPR" evidence="2">
    <location>
        <begin position="69"/>
        <end position="103"/>
    </location>
</feature>
<dbReference type="Pfam" id="PF12854">
    <property type="entry name" value="PPR_1"/>
    <property type="match status" value="1"/>
</dbReference>
<dbReference type="OMA" id="AWTTIID"/>
<dbReference type="Gene3D" id="1.25.40.10">
    <property type="entry name" value="Tetratricopeptide repeat domain"/>
    <property type="match status" value="7"/>
</dbReference>
<keyword evidence="4" id="KW-1185">Reference proteome</keyword>
<dbReference type="NCBIfam" id="TIGR00756">
    <property type="entry name" value="PPR"/>
    <property type="match status" value="6"/>
</dbReference>
<dbReference type="Pfam" id="PF01535">
    <property type="entry name" value="PPR"/>
    <property type="match status" value="6"/>
</dbReference>
<evidence type="ECO:0000313" key="3">
    <source>
        <dbReference type="EMBL" id="KMZ61431.1"/>
    </source>
</evidence>
<feature type="repeat" description="PPR" evidence="2">
    <location>
        <begin position="374"/>
        <end position="408"/>
    </location>
</feature>
<dbReference type="AlphaFoldDB" id="A0A0K9NXC2"/>
<dbReference type="EMBL" id="LFYR01001488">
    <property type="protein sequence ID" value="KMZ61431.1"/>
    <property type="molecule type" value="Genomic_DNA"/>
</dbReference>
<gene>
    <name evidence="3" type="ORF">ZOSMA_52G00810</name>
</gene>
<dbReference type="FunFam" id="1.25.40.10:FF:001093">
    <property type="entry name" value="Pentatricopeptide repeat-containing protein At2g34400"/>
    <property type="match status" value="1"/>
</dbReference>
<dbReference type="Pfam" id="PF13041">
    <property type="entry name" value="PPR_2"/>
    <property type="match status" value="3"/>
</dbReference>
<organism evidence="3 4">
    <name type="scientific">Zostera marina</name>
    <name type="common">Eelgrass</name>
    <dbReference type="NCBI Taxonomy" id="29655"/>
    <lineage>
        <taxon>Eukaryota</taxon>
        <taxon>Viridiplantae</taxon>
        <taxon>Streptophyta</taxon>
        <taxon>Embryophyta</taxon>
        <taxon>Tracheophyta</taxon>
        <taxon>Spermatophyta</taxon>
        <taxon>Magnoliopsida</taxon>
        <taxon>Liliopsida</taxon>
        <taxon>Zosteraceae</taxon>
        <taxon>Zostera</taxon>
    </lineage>
</organism>
<dbReference type="Proteomes" id="UP000036987">
    <property type="component" value="Unassembled WGS sequence"/>
</dbReference>
<dbReference type="OrthoDB" id="1915063at2759"/>
<dbReference type="FunFam" id="1.25.40.10:FF:000285">
    <property type="entry name" value="Pentatricopeptide repeat-containing protein, chloroplastic"/>
    <property type="match status" value="1"/>
</dbReference>
<feature type="repeat" description="PPR" evidence="2">
    <location>
        <begin position="472"/>
        <end position="506"/>
    </location>
</feature>
<accession>A0A0K9NXC2</accession>
<reference evidence="4" key="1">
    <citation type="journal article" date="2016" name="Nature">
        <title>The genome of the seagrass Zostera marina reveals angiosperm adaptation to the sea.</title>
        <authorList>
            <person name="Olsen J.L."/>
            <person name="Rouze P."/>
            <person name="Verhelst B."/>
            <person name="Lin Y.-C."/>
            <person name="Bayer T."/>
            <person name="Collen J."/>
            <person name="Dattolo E."/>
            <person name="De Paoli E."/>
            <person name="Dittami S."/>
            <person name="Maumus F."/>
            <person name="Michel G."/>
            <person name="Kersting A."/>
            <person name="Lauritano C."/>
            <person name="Lohaus R."/>
            <person name="Toepel M."/>
            <person name="Tonon T."/>
            <person name="Vanneste K."/>
            <person name="Amirebrahimi M."/>
            <person name="Brakel J."/>
            <person name="Bostroem C."/>
            <person name="Chovatia M."/>
            <person name="Grimwood J."/>
            <person name="Jenkins J.W."/>
            <person name="Jueterbock A."/>
            <person name="Mraz A."/>
            <person name="Stam W.T."/>
            <person name="Tice H."/>
            <person name="Bornberg-Bauer E."/>
            <person name="Green P.J."/>
            <person name="Pearson G.A."/>
            <person name="Procaccini G."/>
            <person name="Duarte C.M."/>
            <person name="Schmutz J."/>
            <person name="Reusch T.B.H."/>
            <person name="Van de Peer Y."/>
        </authorList>
    </citation>
    <scope>NUCLEOTIDE SEQUENCE [LARGE SCALE GENOMIC DNA]</scope>
    <source>
        <strain evidence="4">cv. Finnish</strain>
    </source>
</reference>
<proteinExistence type="predicted"/>
<dbReference type="GO" id="GO:0003723">
    <property type="term" value="F:RNA binding"/>
    <property type="evidence" value="ECO:0000318"/>
    <property type="project" value="GO_Central"/>
</dbReference>
<feature type="repeat" description="PPR" evidence="2">
    <location>
        <begin position="677"/>
        <end position="711"/>
    </location>
</feature>
<comment type="caution">
    <text evidence="3">The sequence shown here is derived from an EMBL/GenBank/DDBJ whole genome shotgun (WGS) entry which is preliminary data.</text>
</comment>
<dbReference type="PANTHER" id="PTHR24015:SF2036">
    <property type="entry name" value="PENTACOTRIPEPTIDE-REPEAT REGION OF PRORP DOMAIN-CONTAINING PROTEIN"/>
    <property type="match status" value="1"/>
</dbReference>
<evidence type="ECO:0000313" key="4">
    <source>
        <dbReference type="Proteomes" id="UP000036987"/>
    </source>
</evidence>
<feature type="repeat" description="PPR" evidence="2">
    <location>
        <begin position="574"/>
        <end position="604"/>
    </location>
</feature>
<dbReference type="InterPro" id="IPR002885">
    <property type="entry name" value="PPR_rpt"/>
</dbReference>
<dbReference type="InterPro" id="IPR011990">
    <property type="entry name" value="TPR-like_helical_dom_sf"/>
</dbReference>
<dbReference type="STRING" id="29655.A0A0K9NXC2"/>